<dbReference type="Proteomes" id="UP000008037">
    <property type="component" value="Chromosome"/>
</dbReference>
<dbReference type="InParanoid" id="K0IN43"/>
<protein>
    <submittedName>
        <fullName evidence="1">Uncharacterized protein</fullName>
    </submittedName>
</protein>
<dbReference type="AlphaFoldDB" id="K0IN43"/>
<evidence type="ECO:0000313" key="2">
    <source>
        <dbReference type="Proteomes" id="UP000008037"/>
    </source>
</evidence>
<evidence type="ECO:0000313" key="1">
    <source>
        <dbReference type="EMBL" id="AFU58724.1"/>
    </source>
</evidence>
<reference evidence="1 2" key="1">
    <citation type="journal article" date="2012" name="Environ. Microbiol.">
        <title>The genome of the ammonia-oxidizing Candidatus Nitrososphaera gargensis: insights into metabolic versatility and environmental adaptations.</title>
        <authorList>
            <person name="Spang A."/>
            <person name="Poehlein A."/>
            <person name="Offre P."/>
            <person name="Zumbragel S."/>
            <person name="Haider S."/>
            <person name="Rychlik N."/>
            <person name="Nowka B."/>
            <person name="Schmeisser C."/>
            <person name="Lebedeva E.V."/>
            <person name="Rattei T."/>
            <person name="Bohm C."/>
            <person name="Schmid M."/>
            <person name="Galushko A."/>
            <person name="Hatzenpichler R."/>
            <person name="Weinmaier T."/>
            <person name="Daniel R."/>
            <person name="Schleper C."/>
            <person name="Spieck E."/>
            <person name="Streit W."/>
            <person name="Wagner M."/>
        </authorList>
    </citation>
    <scope>NUCLEOTIDE SEQUENCE [LARGE SCALE GENOMIC DNA]</scope>
    <source>
        <strain evidence="2">Ga9.2</strain>
    </source>
</reference>
<dbReference type="RefSeq" id="WP_015019261.1">
    <property type="nucleotide sequence ID" value="NC_018719.1"/>
</dbReference>
<dbReference type="GeneID" id="58787708"/>
<keyword evidence="2" id="KW-1185">Reference proteome</keyword>
<name>K0IN43_NITGG</name>
<dbReference type="STRING" id="1237085.Ngar_c17910"/>
<proteinExistence type="predicted"/>
<dbReference type="EMBL" id="CP002408">
    <property type="protein sequence ID" value="AFU58724.1"/>
    <property type="molecule type" value="Genomic_DNA"/>
</dbReference>
<sequence>MQGDELDKEGYWSNELDSLGINVKRKNELNDRKEMRDLVENVKQVMLQEYRNAYTG</sequence>
<dbReference type="HOGENOM" id="CLU_3003263_0_0_2"/>
<dbReference type="KEGG" id="nga:Ngar_c17910"/>
<dbReference type="BioCyc" id="CNIT1237085:G1324-1789-MONOMER"/>
<gene>
    <name evidence="1" type="ordered locus">Ngar_c17910</name>
</gene>
<organism evidence="1 2">
    <name type="scientific">Nitrososphaera gargensis (strain Ga9.2)</name>
    <dbReference type="NCBI Taxonomy" id="1237085"/>
    <lineage>
        <taxon>Archaea</taxon>
        <taxon>Nitrososphaerota</taxon>
        <taxon>Nitrososphaeria</taxon>
        <taxon>Nitrososphaerales</taxon>
        <taxon>Nitrososphaeraceae</taxon>
        <taxon>Nitrososphaera</taxon>
    </lineage>
</organism>
<accession>K0IN43</accession>